<dbReference type="Proteomes" id="UP001597405">
    <property type="component" value="Unassembled WGS sequence"/>
</dbReference>
<dbReference type="EMBL" id="JBHUGZ010000017">
    <property type="protein sequence ID" value="MFD1986241.1"/>
    <property type="molecule type" value="Genomic_DNA"/>
</dbReference>
<gene>
    <name evidence="1" type="ORF">ACFSOZ_27730</name>
</gene>
<reference evidence="2" key="1">
    <citation type="journal article" date="2019" name="Int. J. Syst. Evol. Microbiol.">
        <title>The Global Catalogue of Microorganisms (GCM) 10K type strain sequencing project: providing services to taxonomists for standard genome sequencing and annotation.</title>
        <authorList>
            <consortium name="The Broad Institute Genomics Platform"/>
            <consortium name="The Broad Institute Genome Sequencing Center for Infectious Disease"/>
            <person name="Wu L."/>
            <person name="Ma J."/>
        </authorList>
    </citation>
    <scope>NUCLEOTIDE SEQUENCE [LARGE SCALE GENOMIC DNA]</scope>
    <source>
        <strain evidence="2">CGMCC 1.16225</strain>
    </source>
</reference>
<keyword evidence="2" id="KW-1185">Reference proteome</keyword>
<proteinExistence type="predicted"/>
<protein>
    <submittedName>
        <fullName evidence="1">Uncharacterized protein</fullName>
    </submittedName>
</protein>
<accession>A0ABW4UGQ7</accession>
<sequence>MLLGLVPLQPRELRVFDNRFGIRLPYRGTLFDDIDEIRLTPPTLGPCEISVRGQGFGSAARFEGEMFIGPPLVGLNEPELLIRHADFIIRLTSGGLNFETVAAIQGVGRSLDQWADLIRALALMATGRAMLTISGNASIPAVSLPVDQPITGPYLGELPIISEFLDGWQRLLAIAGQHSTATIDFDAFWEANDARMAVDILLNPKPLARFEFQSLGAANLPGPIEGLYFNRCSFADVALTYSAKVFFEQTDDAIWRFRSSSFEALDVRPDVADLDEYGVDQAAAHQLTLVIDPSNITMAPATPRSSN</sequence>
<dbReference type="RefSeq" id="WP_379103225.1">
    <property type="nucleotide sequence ID" value="NZ_JBHUGZ010000017.1"/>
</dbReference>
<organism evidence="1 2">
    <name type="scientific">Mesorhizobium newzealandense</name>
    <dbReference type="NCBI Taxonomy" id="1300302"/>
    <lineage>
        <taxon>Bacteria</taxon>
        <taxon>Pseudomonadati</taxon>
        <taxon>Pseudomonadota</taxon>
        <taxon>Alphaproteobacteria</taxon>
        <taxon>Hyphomicrobiales</taxon>
        <taxon>Phyllobacteriaceae</taxon>
        <taxon>Mesorhizobium</taxon>
    </lineage>
</organism>
<evidence type="ECO:0000313" key="1">
    <source>
        <dbReference type="EMBL" id="MFD1986241.1"/>
    </source>
</evidence>
<name>A0ABW4UGQ7_9HYPH</name>
<evidence type="ECO:0000313" key="2">
    <source>
        <dbReference type="Proteomes" id="UP001597405"/>
    </source>
</evidence>
<comment type="caution">
    <text evidence="1">The sequence shown here is derived from an EMBL/GenBank/DDBJ whole genome shotgun (WGS) entry which is preliminary data.</text>
</comment>